<dbReference type="EMBL" id="QSQN01000007">
    <property type="protein sequence ID" value="RGK41593.1"/>
    <property type="molecule type" value="Genomic_DNA"/>
</dbReference>
<evidence type="ECO:0000256" key="3">
    <source>
        <dbReference type="ARBA" id="ARBA00023163"/>
    </source>
</evidence>
<accession>A0A3E4LVV2</accession>
<dbReference type="GO" id="GO:0006355">
    <property type="term" value="P:regulation of DNA-templated transcription"/>
    <property type="evidence" value="ECO:0007669"/>
    <property type="project" value="InterPro"/>
</dbReference>
<dbReference type="GeneID" id="77333307"/>
<keyword evidence="2" id="KW-0238">DNA-binding</keyword>
<evidence type="ECO:0000313" key="11">
    <source>
        <dbReference type="Proteomes" id="UP000285832"/>
    </source>
</evidence>
<dbReference type="RefSeq" id="WP_005612132.1">
    <property type="nucleotide sequence ID" value="NZ_CABKOA010000010.1"/>
</dbReference>
<dbReference type="Pfam" id="PF00027">
    <property type="entry name" value="cNMP_binding"/>
    <property type="match status" value="1"/>
</dbReference>
<dbReference type="Proteomes" id="UP000260793">
    <property type="component" value="Unassembled WGS sequence"/>
</dbReference>
<evidence type="ECO:0000259" key="5">
    <source>
        <dbReference type="PROSITE" id="PS51063"/>
    </source>
</evidence>
<dbReference type="GO" id="GO:0003677">
    <property type="term" value="F:DNA binding"/>
    <property type="evidence" value="ECO:0007669"/>
    <property type="project" value="UniProtKB-KW"/>
</dbReference>
<dbReference type="Proteomes" id="UP000285832">
    <property type="component" value="Unassembled WGS sequence"/>
</dbReference>
<dbReference type="InterPro" id="IPR000595">
    <property type="entry name" value="cNMP-bd_dom"/>
</dbReference>
<evidence type="ECO:0000313" key="7">
    <source>
        <dbReference type="EMBL" id="RHF62643.1"/>
    </source>
</evidence>
<dbReference type="InterPro" id="IPR012318">
    <property type="entry name" value="HTH_CRP"/>
</dbReference>
<dbReference type="SUPFAM" id="SSF46785">
    <property type="entry name" value="Winged helix' DNA-binding domain"/>
    <property type="match status" value="1"/>
</dbReference>
<dbReference type="PROSITE" id="PS50042">
    <property type="entry name" value="CNMP_BINDING_3"/>
    <property type="match status" value="1"/>
</dbReference>
<evidence type="ECO:0000313" key="8">
    <source>
        <dbReference type="EMBL" id="RHJ60442.1"/>
    </source>
</evidence>
<dbReference type="InterPro" id="IPR018490">
    <property type="entry name" value="cNMP-bd_dom_sf"/>
</dbReference>
<organism evidence="6 9">
    <name type="scientific">[Ruminococcus] lactaris</name>
    <dbReference type="NCBI Taxonomy" id="46228"/>
    <lineage>
        <taxon>Bacteria</taxon>
        <taxon>Bacillati</taxon>
        <taxon>Bacillota</taxon>
        <taxon>Clostridia</taxon>
        <taxon>Lachnospirales</taxon>
        <taxon>Lachnospiraceae</taxon>
        <taxon>Mediterraneibacter</taxon>
    </lineage>
</organism>
<dbReference type="Proteomes" id="UP000284902">
    <property type="component" value="Unassembled WGS sequence"/>
</dbReference>
<gene>
    <name evidence="8" type="ORF">DW116_09565</name>
    <name evidence="7" type="ORF">DW672_02050</name>
    <name evidence="6" type="ORF">DXD17_03585</name>
</gene>
<dbReference type="AlphaFoldDB" id="A0A3E4LVV2"/>
<dbReference type="PROSITE" id="PS51063">
    <property type="entry name" value="HTH_CRP_2"/>
    <property type="match status" value="1"/>
</dbReference>
<dbReference type="Gene3D" id="2.60.120.10">
    <property type="entry name" value="Jelly Rolls"/>
    <property type="match status" value="1"/>
</dbReference>
<dbReference type="CDD" id="cd00038">
    <property type="entry name" value="CAP_ED"/>
    <property type="match status" value="1"/>
</dbReference>
<sequence length="215" mass="24523">MKLFHTPLFLGITESEFETMKELHSMRSSFFFKNGTIFHTGDLIHEIGIIESGSVNIENIDLLGNKSILSNISQGQIFAETYAICHEPMLVDVVAIEDTQVLFADLDILLSNRYASQPWHAKIMQNILKLSVQKNLVLSNRIFCTSAKTIRSRLLTYLSMESVKAGNTTFQIPFDRQQLADYLNVDRTALSKELGKMRTDGILDFYKNKFTLRSF</sequence>
<evidence type="ECO:0000256" key="2">
    <source>
        <dbReference type="ARBA" id="ARBA00023125"/>
    </source>
</evidence>
<dbReference type="InterPro" id="IPR014710">
    <property type="entry name" value="RmlC-like_jellyroll"/>
</dbReference>
<feature type="domain" description="Cyclic nucleotide-binding" evidence="4">
    <location>
        <begin position="8"/>
        <end position="105"/>
    </location>
</feature>
<evidence type="ECO:0000256" key="1">
    <source>
        <dbReference type="ARBA" id="ARBA00023015"/>
    </source>
</evidence>
<protein>
    <submittedName>
        <fullName evidence="6">Crp/Fnr family transcriptional regulator</fullName>
    </submittedName>
</protein>
<dbReference type="EMBL" id="QRHG01000004">
    <property type="protein sequence ID" value="RHF62643.1"/>
    <property type="molecule type" value="Genomic_DNA"/>
</dbReference>
<dbReference type="SUPFAM" id="SSF51206">
    <property type="entry name" value="cAMP-binding domain-like"/>
    <property type="match status" value="1"/>
</dbReference>
<evidence type="ECO:0000313" key="10">
    <source>
        <dbReference type="Proteomes" id="UP000284902"/>
    </source>
</evidence>
<comment type="caution">
    <text evidence="6">The sequence shown here is derived from an EMBL/GenBank/DDBJ whole genome shotgun (WGS) entry which is preliminary data.</text>
</comment>
<evidence type="ECO:0000259" key="4">
    <source>
        <dbReference type="PROSITE" id="PS50042"/>
    </source>
</evidence>
<keyword evidence="1" id="KW-0805">Transcription regulation</keyword>
<dbReference type="Pfam" id="PF13545">
    <property type="entry name" value="HTH_Crp_2"/>
    <property type="match status" value="1"/>
</dbReference>
<evidence type="ECO:0000313" key="9">
    <source>
        <dbReference type="Proteomes" id="UP000260793"/>
    </source>
</evidence>
<name>A0A3E4LVV2_9FIRM</name>
<reference evidence="9 10" key="1">
    <citation type="submission" date="2018-08" db="EMBL/GenBank/DDBJ databases">
        <title>A genome reference for cultivated species of the human gut microbiota.</title>
        <authorList>
            <person name="Zou Y."/>
            <person name="Xue W."/>
            <person name="Luo G."/>
        </authorList>
    </citation>
    <scope>NUCLEOTIDE SEQUENCE [LARGE SCALE GENOMIC DNA]</scope>
    <source>
        <strain evidence="8 11">AM09-9</strain>
        <strain evidence="7 10">AM25-1LB</strain>
        <strain evidence="6 9">TF11-7</strain>
    </source>
</reference>
<evidence type="ECO:0000313" key="6">
    <source>
        <dbReference type="EMBL" id="RGK41593.1"/>
    </source>
</evidence>
<feature type="domain" description="HTH crp-type" evidence="5">
    <location>
        <begin position="148"/>
        <end position="215"/>
    </location>
</feature>
<proteinExistence type="predicted"/>
<keyword evidence="3" id="KW-0804">Transcription</keyword>
<dbReference type="InterPro" id="IPR036390">
    <property type="entry name" value="WH_DNA-bd_sf"/>
</dbReference>
<dbReference type="EMBL" id="QRMI01000023">
    <property type="protein sequence ID" value="RHJ60442.1"/>
    <property type="molecule type" value="Genomic_DNA"/>
</dbReference>